<proteinExistence type="predicted"/>
<reference evidence="2 3" key="1">
    <citation type="submission" date="2020-06" db="EMBL/GenBank/DDBJ databases">
        <title>Rhizobium sp.nov. isolated from the tomato plant.</title>
        <authorList>
            <person name="Thin K.K."/>
            <person name="Zhang X."/>
            <person name="He S."/>
        </authorList>
    </citation>
    <scope>NUCLEOTIDE SEQUENCE [LARGE SCALE GENOMIC DNA]</scope>
    <source>
        <strain evidence="2 3">DBTS2</strain>
    </source>
</reference>
<feature type="transmembrane region" description="Helical" evidence="1">
    <location>
        <begin position="77"/>
        <end position="97"/>
    </location>
</feature>
<evidence type="ECO:0000313" key="3">
    <source>
        <dbReference type="Proteomes" id="UP000659172"/>
    </source>
</evidence>
<accession>A0ABX2QDV0</accession>
<dbReference type="Proteomes" id="UP000659172">
    <property type="component" value="Unassembled WGS sequence"/>
</dbReference>
<keyword evidence="1" id="KW-0472">Membrane</keyword>
<keyword evidence="1" id="KW-1133">Transmembrane helix</keyword>
<comment type="caution">
    <text evidence="2">The sequence shown here is derived from an EMBL/GenBank/DDBJ whole genome shotgun (WGS) entry which is preliminary data.</text>
</comment>
<protein>
    <submittedName>
        <fullName evidence="2">Uncharacterized protein</fullName>
    </submittedName>
</protein>
<feature type="transmembrane region" description="Helical" evidence="1">
    <location>
        <begin position="109"/>
        <end position="130"/>
    </location>
</feature>
<sequence>MTSFIKDAFRAAWHSVCASFFSGMAGFVMFLFVAQLAVSYWVVDQDFFLVVVNVLPASVAIGCTSWFIQLISRSNAAIGWAMLVLAAATVLGLLTLFQKLAVERTELEYVYLFAALIPGLAMIAVHWLYFRIVNGVNQTPSRTMVDAQ</sequence>
<feature type="transmembrane region" description="Helical" evidence="1">
    <location>
        <begin position="12"/>
        <end position="41"/>
    </location>
</feature>
<dbReference type="RefSeq" id="WP_176949885.1">
    <property type="nucleotide sequence ID" value="NZ_JABXYK010000006.1"/>
</dbReference>
<evidence type="ECO:0000256" key="1">
    <source>
        <dbReference type="SAM" id="Phobius"/>
    </source>
</evidence>
<feature type="transmembrane region" description="Helical" evidence="1">
    <location>
        <begin position="47"/>
        <end position="68"/>
    </location>
</feature>
<dbReference type="EMBL" id="JABXYK010000006">
    <property type="protein sequence ID" value="NVP55897.1"/>
    <property type="molecule type" value="Genomic_DNA"/>
</dbReference>
<organism evidence="2 3">
    <name type="scientific">Mycoplana rhizolycopersici</name>
    <dbReference type="NCBI Taxonomy" id="2746702"/>
    <lineage>
        <taxon>Bacteria</taxon>
        <taxon>Pseudomonadati</taxon>
        <taxon>Pseudomonadota</taxon>
        <taxon>Alphaproteobacteria</taxon>
        <taxon>Hyphomicrobiales</taxon>
        <taxon>Rhizobiaceae</taxon>
        <taxon>Mycoplana</taxon>
    </lineage>
</organism>
<evidence type="ECO:0000313" key="2">
    <source>
        <dbReference type="EMBL" id="NVP55897.1"/>
    </source>
</evidence>
<gene>
    <name evidence="2" type="ORF">HV823_11600</name>
</gene>
<keyword evidence="1" id="KW-0812">Transmembrane</keyword>
<name>A0ABX2QDV0_9HYPH</name>
<keyword evidence="3" id="KW-1185">Reference proteome</keyword>